<comment type="caution">
    <text evidence="1">The sequence shown here is derived from an EMBL/GenBank/DDBJ whole genome shotgun (WGS) entry which is preliminary data.</text>
</comment>
<dbReference type="AlphaFoldDB" id="A0A1F6WQV9"/>
<gene>
    <name evidence="1" type="ORF">A2903_00085</name>
</gene>
<dbReference type="Proteomes" id="UP000178184">
    <property type="component" value="Unassembled WGS sequence"/>
</dbReference>
<protein>
    <submittedName>
        <fullName evidence="1">Uncharacterized protein</fullName>
    </submittedName>
</protein>
<name>A0A1F6WQV9_9BACT</name>
<sequence length="111" mass="13022">MKDELIEIKLFQKSTKIGEILRLMNKAIESKNYWLTKDYKRAIFLSCLCMDLPFLILYKSNVDTKLDVAAFEKTELAKSYGSLVKVIYTPNLKIDETILNKYKTEVEIIYK</sequence>
<dbReference type="EMBL" id="MFUO01000004">
    <property type="protein sequence ID" value="OGI84261.1"/>
    <property type="molecule type" value="Genomic_DNA"/>
</dbReference>
<organism evidence="1 2">
    <name type="scientific">Candidatus Nomurabacteria bacterium RIFCSPLOWO2_01_FULL_33_17</name>
    <dbReference type="NCBI Taxonomy" id="1801764"/>
    <lineage>
        <taxon>Bacteria</taxon>
        <taxon>Candidatus Nomuraibacteriota</taxon>
    </lineage>
</organism>
<proteinExistence type="predicted"/>
<accession>A0A1F6WQV9</accession>
<evidence type="ECO:0000313" key="1">
    <source>
        <dbReference type="EMBL" id="OGI84261.1"/>
    </source>
</evidence>
<reference evidence="1 2" key="1">
    <citation type="journal article" date="2016" name="Nat. Commun.">
        <title>Thousands of microbial genomes shed light on interconnected biogeochemical processes in an aquifer system.</title>
        <authorList>
            <person name="Anantharaman K."/>
            <person name="Brown C.T."/>
            <person name="Hug L.A."/>
            <person name="Sharon I."/>
            <person name="Castelle C.J."/>
            <person name="Probst A.J."/>
            <person name="Thomas B.C."/>
            <person name="Singh A."/>
            <person name="Wilkins M.J."/>
            <person name="Karaoz U."/>
            <person name="Brodie E.L."/>
            <person name="Williams K.H."/>
            <person name="Hubbard S.S."/>
            <person name="Banfield J.F."/>
        </authorList>
    </citation>
    <scope>NUCLEOTIDE SEQUENCE [LARGE SCALE GENOMIC DNA]</scope>
</reference>
<evidence type="ECO:0000313" key="2">
    <source>
        <dbReference type="Proteomes" id="UP000178184"/>
    </source>
</evidence>